<evidence type="ECO:0000256" key="7">
    <source>
        <dbReference type="ARBA" id="ARBA00022771"/>
    </source>
</evidence>
<protein>
    <recommendedName>
        <fullName evidence="12 13">DNA primase</fullName>
        <ecNumber evidence="12">2.7.7.101</ecNumber>
    </recommendedName>
</protein>
<dbReference type="InterPro" id="IPR050219">
    <property type="entry name" value="DnaG_primase"/>
</dbReference>
<sequence length="590" mass="66630">MNRNDTVREVAERLSIAEVIGEYVSLKRSGSNFLGLCPFHGEKTPSFNVNPAREIFHCFGCGAGGDIFSFVMKIEGISFPEALRKLAARAGVAIEDRPLTDAEKQLKTERDQQRTIMLVTAEHYRDTLTRKPEGAAARSYLQEREVDPETSAAYGLGFASERRDTLIQLLKAKELPLELAEQLGIIRKGERGWYDLLHNRLIFPIRDKQGQPIGFAGRVLDSSLPKYINSPESPLYRKSSVLFGVDLALRDIRQSGTAIIVEGYFDHLALYRAGIRNALATCGTALTDGHIGLLKKHAQRVCLLFDGDNAGRKATVRAMELCLEQALPVYVINLPQGEDPDSLLQKHGVEAFNQQVAAAKPAFEQFLHWLLAKTPADSIDQRVRLMDEIIPRFQRIKDPVERDLYLKEICRLLGIDPPSFRRRLAGQRSEQKQEPLQTATRPAQRPAQRDIVIQTQETLLSLLATYPEVRQELQALDLTQLFDQQHLPLAQAILDTASSDQEGPIWHDLLARLEQEEQKELVARLLVHDQHLANIDWRSALRQCLKRQKEKETGGLKQIALRLATLPEDSEEYQELLKLADQLRNKKSAL</sequence>
<dbReference type="GO" id="GO:0003899">
    <property type="term" value="F:DNA-directed RNA polymerase activity"/>
    <property type="evidence" value="ECO:0007669"/>
    <property type="project" value="UniProtKB-UniRule"/>
</dbReference>
<evidence type="ECO:0000256" key="10">
    <source>
        <dbReference type="ARBA" id="ARBA00023125"/>
    </source>
</evidence>
<dbReference type="PANTHER" id="PTHR30313">
    <property type="entry name" value="DNA PRIMASE"/>
    <property type="match status" value="1"/>
</dbReference>
<dbReference type="SMART" id="SM00400">
    <property type="entry name" value="ZnF_CHCC"/>
    <property type="match status" value="1"/>
</dbReference>
<feature type="domain" description="Toprim" evidence="16">
    <location>
        <begin position="256"/>
        <end position="339"/>
    </location>
</feature>
<keyword evidence="9" id="KW-0460">Magnesium</keyword>
<dbReference type="InterPro" id="IPR019475">
    <property type="entry name" value="DNA_primase_DnaB-bd"/>
</dbReference>
<dbReference type="SMART" id="SM00493">
    <property type="entry name" value="TOPRIM"/>
    <property type="match status" value="1"/>
</dbReference>
<evidence type="ECO:0000256" key="4">
    <source>
        <dbReference type="ARBA" id="ARBA00022695"/>
    </source>
</evidence>
<dbReference type="GO" id="GO:0008270">
    <property type="term" value="F:zinc ion binding"/>
    <property type="evidence" value="ECO:0007669"/>
    <property type="project" value="UniProtKB-UniRule"/>
</dbReference>
<evidence type="ECO:0000256" key="13">
    <source>
        <dbReference type="PIRNR" id="PIRNR002811"/>
    </source>
</evidence>
<comment type="function">
    <text evidence="12 13">RNA polymerase that catalyzes the synthesis of short RNA molecules used as primers for DNA polymerase during DNA replication.</text>
</comment>
<evidence type="ECO:0000313" key="17">
    <source>
        <dbReference type="EMBL" id="SJZ55380.1"/>
    </source>
</evidence>
<evidence type="ECO:0000313" key="18">
    <source>
        <dbReference type="Proteomes" id="UP000190102"/>
    </source>
</evidence>
<keyword evidence="5 12" id="KW-0235">DNA replication</keyword>
<dbReference type="GO" id="GO:0000428">
    <property type="term" value="C:DNA-directed RNA polymerase complex"/>
    <property type="evidence" value="ECO:0007669"/>
    <property type="project" value="UniProtKB-KW"/>
</dbReference>
<dbReference type="Pfam" id="PF10410">
    <property type="entry name" value="DnaB_bind"/>
    <property type="match status" value="1"/>
</dbReference>
<evidence type="ECO:0000259" key="16">
    <source>
        <dbReference type="PROSITE" id="PS50880"/>
    </source>
</evidence>
<dbReference type="InterPro" id="IPR002694">
    <property type="entry name" value="Znf_CHC2"/>
</dbReference>
<evidence type="ECO:0000256" key="8">
    <source>
        <dbReference type="ARBA" id="ARBA00022833"/>
    </source>
</evidence>
<dbReference type="SUPFAM" id="SSF57783">
    <property type="entry name" value="Zinc beta-ribbon"/>
    <property type="match status" value="1"/>
</dbReference>
<evidence type="ECO:0000256" key="14">
    <source>
        <dbReference type="PIRSR" id="PIRSR002811-1"/>
    </source>
</evidence>
<comment type="domain">
    <text evidence="12">Contains an N-terminal zinc-binding domain, a central core domain that contains the primase activity, and a C-terminal DnaB-binding domain.</text>
</comment>
<accession>A0A1T4LKW3</accession>
<dbReference type="GO" id="GO:0005737">
    <property type="term" value="C:cytoplasm"/>
    <property type="evidence" value="ECO:0007669"/>
    <property type="project" value="TreeGrafter"/>
</dbReference>
<dbReference type="HAMAP" id="MF_00974">
    <property type="entry name" value="DNA_primase_DnaG"/>
    <property type="match status" value="1"/>
</dbReference>
<evidence type="ECO:0000256" key="2">
    <source>
        <dbReference type="ARBA" id="ARBA00022515"/>
    </source>
</evidence>
<dbReference type="Gene3D" id="3.90.980.10">
    <property type="entry name" value="DNA primase, catalytic core, N-terminal domain"/>
    <property type="match status" value="1"/>
</dbReference>
<evidence type="ECO:0000256" key="12">
    <source>
        <dbReference type="HAMAP-Rule" id="MF_00974"/>
    </source>
</evidence>
<dbReference type="AlphaFoldDB" id="A0A1T4LKW3"/>
<keyword evidence="2 12" id="KW-0639">Primosome</keyword>
<dbReference type="FunFam" id="3.40.1360.10:FF:000002">
    <property type="entry name" value="DNA primase"/>
    <property type="match status" value="1"/>
</dbReference>
<dbReference type="Pfam" id="PF01807">
    <property type="entry name" value="Zn_ribbon_DnaG"/>
    <property type="match status" value="1"/>
</dbReference>
<dbReference type="InterPro" id="IPR036977">
    <property type="entry name" value="DNA_primase_Znf_CHC2"/>
</dbReference>
<keyword evidence="10 12" id="KW-0238">DNA-binding</keyword>
<evidence type="ECO:0000256" key="1">
    <source>
        <dbReference type="ARBA" id="ARBA00022478"/>
    </source>
</evidence>
<evidence type="ECO:0000256" key="15">
    <source>
        <dbReference type="SAM" id="MobiDB-lite"/>
    </source>
</evidence>
<dbReference type="Pfam" id="PF08275">
    <property type="entry name" value="DNAG_N"/>
    <property type="match status" value="1"/>
</dbReference>
<dbReference type="Gene3D" id="3.90.580.10">
    <property type="entry name" value="Zinc finger, CHC2-type domain"/>
    <property type="match status" value="1"/>
</dbReference>
<dbReference type="InterPro" id="IPR013264">
    <property type="entry name" value="DNAG_N"/>
</dbReference>
<keyword evidence="4 12" id="KW-0548">Nucleotidyltransferase</keyword>
<keyword evidence="8 12" id="KW-0862">Zinc</keyword>
<keyword evidence="3 12" id="KW-0808">Transferase</keyword>
<dbReference type="InterPro" id="IPR006171">
    <property type="entry name" value="TOPRIM_dom"/>
</dbReference>
<comment type="catalytic activity">
    <reaction evidence="12">
        <text>ssDNA + n NTP = ssDNA/pppN(pN)n-1 hybrid + (n-1) diphosphate.</text>
        <dbReference type="EC" id="2.7.7.101"/>
    </reaction>
</comment>
<dbReference type="GO" id="GO:0006269">
    <property type="term" value="P:DNA replication, synthesis of primer"/>
    <property type="evidence" value="ECO:0007669"/>
    <property type="project" value="UniProtKB-UniRule"/>
</dbReference>
<dbReference type="PROSITE" id="PS50880">
    <property type="entry name" value="TOPRIM"/>
    <property type="match status" value="1"/>
</dbReference>
<evidence type="ECO:0000256" key="9">
    <source>
        <dbReference type="ARBA" id="ARBA00022842"/>
    </source>
</evidence>
<comment type="subunit">
    <text evidence="12">Monomer. Interacts with DnaB.</text>
</comment>
<dbReference type="EMBL" id="FUWR01000003">
    <property type="protein sequence ID" value="SJZ55380.1"/>
    <property type="molecule type" value="Genomic_DNA"/>
</dbReference>
<comment type="similarity">
    <text evidence="12 13">Belongs to the DnaG primase family.</text>
</comment>
<dbReference type="STRING" id="115783.SAMN02745119_00941"/>
<dbReference type="PIRSF" id="PIRSF002811">
    <property type="entry name" value="DnaG"/>
    <property type="match status" value="1"/>
</dbReference>
<comment type="cofactor">
    <cofactor evidence="12 13 14">
        <name>Zn(2+)</name>
        <dbReference type="ChEBI" id="CHEBI:29105"/>
    </cofactor>
    <text evidence="12 13 14">Binds 1 zinc ion per monomer.</text>
</comment>
<reference evidence="18" key="1">
    <citation type="submission" date="2017-02" db="EMBL/GenBank/DDBJ databases">
        <authorList>
            <person name="Varghese N."/>
            <person name="Submissions S."/>
        </authorList>
    </citation>
    <scope>NUCLEOTIDE SEQUENCE [LARGE SCALE GENOMIC DNA]</scope>
    <source>
        <strain evidence="18">ATCC BAA-34</strain>
    </source>
</reference>
<evidence type="ECO:0000256" key="11">
    <source>
        <dbReference type="ARBA" id="ARBA00023163"/>
    </source>
</evidence>
<dbReference type="PANTHER" id="PTHR30313:SF2">
    <property type="entry name" value="DNA PRIMASE"/>
    <property type="match status" value="1"/>
</dbReference>
<evidence type="ECO:0000256" key="5">
    <source>
        <dbReference type="ARBA" id="ARBA00022705"/>
    </source>
</evidence>
<dbReference type="NCBIfam" id="TIGR01391">
    <property type="entry name" value="dnaG"/>
    <property type="match status" value="1"/>
</dbReference>
<keyword evidence="11 12" id="KW-0804">Transcription</keyword>
<feature type="zinc finger region" description="CHC2-type" evidence="12 14">
    <location>
        <begin position="37"/>
        <end position="61"/>
    </location>
</feature>
<keyword evidence="6 12" id="KW-0479">Metal-binding</keyword>
<dbReference type="FunFam" id="3.90.580.10:FF:000001">
    <property type="entry name" value="DNA primase"/>
    <property type="match status" value="1"/>
</dbReference>
<proteinExistence type="inferred from homology"/>
<dbReference type="SUPFAM" id="SSF56731">
    <property type="entry name" value="DNA primase core"/>
    <property type="match status" value="1"/>
</dbReference>
<gene>
    <name evidence="12" type="primary">dnaG</name>
    <name evidence="17" type="ORF">SAMN02745119_00941</name>
</gene>
<dbReference type="RefSeq" id="WP_078789222.1">
    <property type="nucleotide sequence ID" value="NZ_FUWR01000003.1"/>
</dbReference>
<dbReference type="Pfam" id="PF13155">
    <property type="entry name" value="Toprim_2"/>
    <property type="match status" value="1"/>
</dbReference>
<dbReference type="Proteomes" id="UP000190102">
    <property type="component" value="Unassembled WGS sequence"/>
</dbReference>
<dbReference type="InterPro" id="IPR037068">
    <property type="entry name" value="DNA_primase_core_N_sf"/>
</dbReference>
<organism evidence="17 18">
    <name type="scientific">Trichlorobacter thiogenes</name>
    <dbReference type="NCBI Taxonomy" id="115783"/>
    <lineage>
        <taxon>Bacteria</taxon>
        <taxon>Pseudomonadati</taxon>
        <taxon>Thermodesulfobacteriota</taxon>
        <taxon>Desulfuromonadia</taxon>
        <taxon>Geobacterales</taxon>
        <taxon>Geobacteraceae</taxon>
        <taxon>Trichlorobacter</taxon>
    </lineage>
</organism>
<dbReference type="OrthoDB" id="9803773at2"/>
<dbReference type="Gene3D" id="3.40.1360.10">
    <property type="match status" value="1"/>
</dbReference>
<dbReference type="EC" id="2.7.7.101" evidence="12"/>
<dbReference type="GO" id="GO:1990077">
    <property type="term" value="C:primosome complex"/>
    <property type="evidence" value="ECO:0007669"/>
    <property type="project" value="UniProtKB-KW"/>
</dbReference>
<keyword evidence="7 12" id="KW-0863">Zinc-finger</keyword>
<keyword evidence="18" id="KW-1185">Reference proteome</keyword>
<evidence type="ECO:0000256" key="6">
    <source>
        <dbReference type="ARBA" id="ARBA00022723"/>
    </source>
</evidence>
<dbReference type="InterPro" id="IPR030846">
    <property type="entry name" value="DnaG_bac"/>
</dbReference>
<dbReference type="CDD" id="cd03364">
    <property type="entry name" value="TOPRIM_DnaG_primases"/>
    <property type="match status" value="1"/>
</dbReference>
<name>A0A1T4LKW3_9BACT</name>
<evidence type="ECO:0000256" key="3">
    <source>
        <dbReference type="ARBA" id="ARBA00022679"/>
    </source>
</evidence>
<keyword evidence="1 12" id="KW-0240">DNA-directed RNA polymerase</keyword>
<feature type="region of interest" description="Disordered" evidence="15">
    <location>
        <begin position="424"/>
        <end position="447"/>
    </location>
</feature>
<dbReference type="GO" id="GO:0003677">
    <property type="term" value="F:DNA binding"/>
    <property type="evidence" value="ECO:0007669"/>
    <property type="project" value="UniProtKB-KW"/>
</dbReference>
<dbReference type="InterPro" id="IPR006295">
    <property type="entry name" value="DNA_primase_DnaG"/>
</dbReference>
<dbReference type="InterPro" id="IPR034151">
    <property type="entry name" value="TOPRIM_DnaG_bac"/>
</dbReference>